<dbReference type="Pfam" id="PF04124">
    <property type="entry name" value="Dor1"/>
    <property type="match status" value="1"/>
</dbReference>
<dbReference type="GeneID" id="94193526"/>
<protein>
    <submittedName>
        <fullName evidence="1">RNA polymerase sigma factor RpoD</fullName>
    </submittedName>
</protein>
<organism evidence="1 2">
    <name type="scientific">Babesia caballi</name>
    <dbReference type="NCBI Taxonomy" id="5871"/>
    <lineage>
        <taxon>Eukaryota</taxon>
        <taxon>Sar</taxon>
        <taxon>Alveolata</taxon>
        <taxon>Apicomplexa</taxon>
        <taxon>Aconoidasida</taxon>
        <taxon>Piroplasmida</taxon>
        <taxon>Babesiidae</taxon>
        <taxon>Babesia</taxon>
    </lineage>
</organism>
<keyword evidence="2" id="KW-1185">Reference proteome</keyword>
<dbReference type="InterPro" id="IPR016159">
    <property type="entry name" value="Cullin_repeat-like_dom_sf"/>
</dbReference>
<dbReference type="Proteomes" id="UP001497744">
    <property type="component" value="Unassembled WGS sequence"/>
</dbReference>
<dbReference type="SUPFAM" id="SSF74788">
    <property type="entry name" value="Cullin repeat-like"/>
    <property type="match status" value="1"/>
</dbReference>
<proteinExistence type="predicted"/>
<dbReference type="AlphaFoldDB" id="A0AAV4LQE8"/>
<dbReference type="EMBL" id="BPLF01000001">
    <property type="protein sequence ID" value="GIX62045.1"/>
    <property type="molecule type" value="Genomic_DNA"/>
</dbReference>
<dbReference type="RefSeq" id="XP_067714114.1">
    <property type="nucleotide sequence ID" value="XM_067858013.1"/>
</dbReference>
<dbReference type="GO" id="GO:0017119">
    <property type="term" value="C:Golgi transport complex"/>
    <property type="evidence" value="ECO:0007669"/>
    <property type="project" value="InterPro"/>
</dbReference>
<accession>A0AAV4LQE8</accession>
<comment type="caution">
    <text evidence="1">The sequence shown here is derived from an EMBL/GenBank/DDBJ whole genome shotgun (WGS) entry which is preliminary data.</text>
</comment>
<name>A0AAV4LQE8_BABCB</name>
<dbReference type="InterPro" id="IPR007255">
    <property type="entry name" value="COG8"/>
</dbReference>
<sequence>MDNIQTLYSMVMGTDASQSQNDPEVRHIAFYLWELLFKDYNEISVELVRDIAKPALEIQNLSRNTDAYAADILESYSHAVDRYDVYEDLKADNDFLNSVTDLCDKILQDSGSGKVPLLITYEELLEDVAKVQNSKLVQVLKANVNSIKHKVEEELYKSLSNNINVALKTVSEIRMLAISTDEEIAAGYIRNRSKHVLECLDLVQTLAKQNIHRAIHEVTLTLKTELYSIVLCYVTIFGSVDANLTSFMKKTIFQFLTFLKREIQATTAKQLMPKHVAEIKQEMQEISQSFEAFGMSLTPLLQEIFVT</sequence>
<reference evidence="1 2" key="1">
    <citation type="submission" date="2021-06" db="EMBL/GenBank/DDBJ databases">
        <title>Genome sequence of Babesia caballi.</title>
        <authorList>
            <person name="Yamagishi J."/>
            <person name="Kidaka T."/>
            <person name="Ochi A."/>
        </authorList>
    </citation>
    <scope>NUCLEOTIDE SEQUENCE [LARGE SCALE GENOMIC DNA]</scope>
    <source>
        <strain evidence="1">USDA-D6B2</strain>
    </source>
</reference>
<evidence type="ECO:0000313" key="1">
    <source>
        <dbReference type="EMBL" id="GIX62045.1"/>
    </source>
</evidence>
<gene>
    <name evidence="1" type="ORF">BcabD6B2_14800</name>
</gene>
<evidence type="ECO:0000313" key="2">
    <source>
        <dbReference type="Proteomes" id="UP001497744"/>
    </source>
</evidence>